<dbReference type="InterPro" id="IPR018114">
    <property type="entry name" value="TRYPSIN_HIS"/>
</dbReference>
<dbReference type="GO" id="GO:0005783">
    <property type="term" value="C:endoplasmic reticulum"/>
    <property type="evidence" value="ECO:0007669"/>
    <property type="project" value="UniProtKB-SubCell"/>
</dbReference>
<evidence type="ECO:0000313" key="23">
    <source>
        <dbReference type="EMBL" id="CAG7834824.1"/>
    </source>
</evidence>
<evidence type="ECO:0000256" key="1">
    <source>
        <dbReference type="ARBA" id="ARBA00004240"/>
    </source>
</evidence>
<evidence type="ECO:0000256" key="20">
    <source>
        <dbReference type="RuleBase" id="RU363034"/>
    </source>
</evidence>
<evidence type="ECO:0000256" key="10">
    <source>
        <dbReference type="ARBA" id="ARBA00023034"/>
    </source>
</evidence>
<comment type="subcellular location">
    <subcellularLocation>
        <location evidence="1">Endoplasmic reticulum</location>
    </subcellularLocation>
    <subcellularLocation>
        <location evidence="2">Golgi apparatus</location>
    </subcellularLocation>
    <subcellularLocation>
        <location evidence="3">Secreted</location>
    </subcellularLocation>
</comment>
<dbReference type="InterPro" id="IPR001254">
    <property type="entry name" value="Trypsin_dom"/>
</dbReference>
<feature type="chain" id="PRO_5035222916" description="Vitamin K-dependent protein C" evidence="21">
    <location>
        <begin position="21"/>
        <end position="479"/>
    </location>
</feature>
<comment type="catalytic activity">
    <reaction evidence="13">
        <text>Degradation of blood coagulation factors Va and VIIIa.</text>
        <dbReference type="EC" id="3.4.21.69"/>
    </reaction>
</comment>
<keyword evidence="6" id="KW-0356">Hemostasis</keyword>
<evidence type="ECO:0000256" key="11">
    <source>
        <dbReference type="ARBA" id="ARBA00023157"/>
    </source>
</evidence>
<evidence type="ECO:0000256" key="16">
    <source>
        <dbReference type="ARBA" id="ARBA00040219"/>
    </source>
</evidence>
<protein>
    <recommendedName>
        <fullName evidence="16">Vitamin K-dependent protein C</fullName>
        <ecNumber evidence="15">3.4.21.69</ecNumber>
    </recommendedName>
    <alternativeName>
        <fullName evidence="19">Anticoagulant protein C</fullName>
    </alternativeName>
    <alternativeName>
        <fullName evidence="17">Autoprothrombin IIA</fullName>
    </alternativeName>
    <alternativeName>
        <fullName evidence="18">Blood coagulation factor XIV</fullName>
    </alternativeName>
</protein>
<feature type="domain" description="Peptidase S1" evidence="22">
    <location>
        <begin position="206"/>
        <end position="469"/>
    </location>
</feature>
<evidence type="ECO:0000256" key="3">
    <source>
        <dbReference type="ARBA" id="ARBA00004613"/>
    </source>
</evidence>
<keyword evidence="10" id="KW-0333">Golgi apparatus</keyword>
<feature type="signal peptide" evidence="21">
    <location>
        <begin position="1"/>
        <end position="20"/>
    </location>
</feature>
<evidence type="ECO:0000256" key="6">
    <source>
        <dbReference type="ARBA" id="ARBA00022696"/>
    </source>
</evidence>
<evidence type="ECO:0000256" key="17">
    <source>
        <dbReference type="ARBA" id="ARBA00041306"/>
    </source>
</evidence>
<keyword evidence="8" id="KW-0256">Endoplasmic reticulum</keyword>
<evidence type="ECO:0000256" key="4">
    <source>
        <dbReference type="ARBA" id="ARBA00022525"/>
    </source>
</evidence>
<sequence>MTIISLLIFALLNFLLQNEALVTVTEEDFKTAPQSLRDFWKTCGSYVQLNESFNTAEFQSFGFNSTNAVDRYDLYRSICGWNFVGSQNCPLEIFCPEVDLRPQGCQDELAISDGLGGRVNVCGNQKFTKPWKATQGGRDLFVRFQILRNYTKDQLSKARKYKGFRCIVSCSKNGGAGAKPLPQKGIKKTMIKNCACGEIPEKGGRVVGGQNATRNEFPWIATIVIPGTRVSFCGGAVINSHYVLTAAHCFWFAKIAPQQIEVLLRSHEMDFIDQSSTKPKSEIMKELIATARRIDEAEKTQRFKVVAIKNHPLFTTEFDFDVALLRLDRPVNFTGPNRTTTICLPKFDYKNTYLGAKSQVAGWGLMDEVGNASSQFLQKLEVPVLNLDDCRRVLPKSLITERMLCAGYMEGGRDSCKGDSGGPLVFQKPNKYFEQIGIVSWGKGCARENRPGFYSRVTELTQWIYYNSNEPETKWCQEI</sequence>
<dbReference type="PANTHER" id="PTHR24252:SF7">
    <property type="entry name" value="HYALIN"/>
    <property type="match status" value="1"/>
</dbReference>
<keyword evidence="12" id="KW-0325">Glycoprotein</keyword>
<dbReference type="PROSITE" id="PS00135">
    <property type="entry name" value="TRYPSIN_SER"/>
    <property type="match status" value="1"/>
</dbReference>
<keyword evidence="24" id="KW-1185">Reference proteome</keyword>
<evidence type="ECO:0000256" key="5">
    <source>
        <dbReference type="ARBA" id="ARBA00022670"/>
    </source>
</evidence>
<comment type="function">
    <text evidence="14">Protein C is a vitamin K-dependent serine protease that regulates blood coagulation by inactivating factors Va and VIIIa in the presence of calcium ions and phospholipids. Exerts a protective effect on the endothelial cell barrier function.</text>
</comment>
<dbReference type="OrthoDB" id="10002959at2759"/>
<dbReference type="PROSITE" id="PS50240">
    <property type="entry name" value="TRYPSIN_DOM"/>
    <property type="match status" value="1"/>
</dbReference>
<dbReference type="SMART" id="SM00020">
    <property type="entry name" value="Tryp_SPc"/>
    <property type="match status" value="1"/>
</dbReference>
<dbReference type="EMBL" id="CAJVCH010570402">
    <property type="protein sequence ID" value="CAG7834824.1"/>
    <property type="molecule type" value="Genomic_DNA"/>
</dbReference>
<accession>A0A8J2PVK4</accession>
<dbReference type="EC" id="3.4.21.69" evidence="15"/>
<keyword evidence="9 20" id="KW-0720">Serine protease</keyword>
<evidence type="ECO:0000256" key="7">
    <source>
        <dbReference type="ARBA" id="ARBA00022801"/>
    </source>
</evidence>
<dbReference type="PROSITE" id="PS00134">
    <property type="entry name" value="TRYPSIN_HIS"/>
    <property type="match status" value="1"/>
</dbReference>
<dbReference type="PANTHER" id="PTHR24252">
    <property type="entry name" value="ACROSIN-RELATED"/>
    <property type="match status" value="1"/>
</dbReference>
<keyword evidence="5 20" id="KW-0645">Protease</keyword>
<evidence type="ECO:0000256" key="15">
    <source>
        <dbReference type="ARBA" id="ARBA00038995"/>
    </source>
</evidence>
<keyword evidence="4" id="KW-0964">Secreted</keyword>
<dbReference type="CDD" id="cd00190">
    <property type="entry name" value="Tryp_SPc"/>
    <property type="match status" value="1"/>
</dbReference>
<dbReference type="FunFam" id="2.40.10.10:FF:000011">
    <property type="entry name" value="Coagulation factor X"/>
    <property type="match status" value="1"/>
</dbReference>
<dbReference type="InterPro" id="IPR033116">
    <property type="entry name" value="TRYPSIN_SER"/>
</dbReference>
<evidence type="ECO:0000256" key="19">
    <source>
        <dbReference type="ARBA" id="ARBA00042906"/>
    </source>
</evidence>
<proteinExistence type="predicted"/>
<dbReference type="GO" id="GO:0005794">
    <property type="term" value="C:Golgi apparatus"/>
    <property type="evidence" value="ECO:0007669"/>
    <property type="project" value="UniProtKB-SubCell"/>
</dbReference>
<name>A0A8J2PVK4_9HEXA</name>
<evidence type="ECO:0000313" key="24">
    <source>
        <dbReference type="Proteomes" id="UP000708208"/>
    </source>
</evidence>
<evidence type="ECO:0000256" key="2">
    <source>
        <dbReference type="ARBA" id="ARBA00004555"/>
    </source>
</evidence>
<keyword evidence="7 20" id="KW-0378">Hydrolase</keyword>
<dbReference type="Pfam" id="PF00089">
    <property type="entry name" value="Trypsin"/>
    <property type="match status" value="1"/>
</dbReference>
<evidence type="ECO:0000256" key="18">
    <source>
        <dbReference type="ARBA" id="ARBA00042403"/>
    </source>
</evidence>
<dbReference type="Proteomes" id="UP000708208">
    <property type="component" value="Unassembled WGS sequence"/>
</dbReference>
<dbReference type="GO" id="GO:0004252">
    <property type="term" value="F:serine-type endopeptidase activity"/>
    <property type="evidence" value="ECO:0007669"/>
    <property type="project" value="UniProtKB-EC"/>
</dbReference>
<dbReference type="GO" id="GO:0006508">
    <property type="term" value="P:proteolysis"/>
    <property type="evidence" value="ECO:0007669"/>
    <property type="project" value="UniProtKB-KW"/>
</dbReference>
<keyword evidence="11" id="KW-1015">Disulfide bond</keyword>
<comment type="caution">
    <text evidence="23">The sequence shown here is derived from an EMBL/GenBank/DDBJ whole genome shotgun (WGS) entry which is preliminary data.</text>
</comment>
<evidence type="ECO:0000256" key="8">
    <source>
        <dbReference type="ARBA" id="ARBA00022824"/>
    </source>
</evidence>
<dbReference type="GO" id="GO:0007599">
    <property type="term" value="P:hemostasis"/>
    <property type="evidence" value="ECO:0007669"/>
    <property type="project" value="UniProtKB-KW"/>
</dbReference>
<organism evidence="23 24">
    <name type="scientific">Allacma fusca</name>
    <dbReference type="NCBI Taxonomy" id="39272"/>
    <lineage>
        <taxon>Eukaryota</taxon>
        <taxon>Metazoa</taxon>
        <taxon>Ecdysozoa</taxon>
        <taxon>Arthropoda</taxon>
        <taxon>Hexapoda</taxon>
        <taxon>Collembola</taxon>
        <taxon>Symphypleona</taxon>
        <taxon>Sminthuridae</taxon>
        <taxon>Allacma</taxon>
    </lineage>
</organism>
<gene>
    <name evidence="23" type="ORF">AFUS01_LOCUS44281</name>
</gene>
<evidence type="ECO:0000256" key="21">
    <source>
        <dbReference type="SAM" id="SignalP"/>
    </source>
</evidence>
<keyword evidence="21" id="KW-0732">Signal</keyword>
<evidence type="ECO:0000256" key="9">
    <source>
        <dbReference type="ARBA" id="ARBA00022825"/>
    </source>
</evidence>
<evidence type="ECO:0000256" key="13">
    <source>
        <dbReference type="ARBA" id="ARBA00036045"/>
    </source>
</evidence>
<evidence type="ECO:0000256" key="12">
    <source>
        <dbReference type="ARBA" id="ARBA00023180"/>
    </source>
</evidence>
<evidence type="ECO:0000256" key="14">
    <source>
        <dbReference type="ARBA" id="ARBA00037553"/>
    </source>
</evidence>
<reference evidence="23" key="1">
    <citation type="submission" date="2021-06" db="EMBL/GenBank/DDBJ databases">
        <authorList>
            <person name="Hodson N. C."/>
            <person name="Mongue J. A."/>
            <person name="Jaron S. K."/>
        </authorList>
    </citation>
    <scope>NUCLEOTIDE SEQUENCE</scope>
</reference>
<evidence type="ECO:0000259" key="22">
    <source>
        <dbReference type="PROSITE" id="PS50240"/>
    </source>
</evidence>
<dbReference type="GO" id="GO:0005576">
    <property type="term" value="C:extracellular region"/>
    <property type="evidence" value="ECO:0007669"/>
    <property type="project" value="UniProtKB-SubCell"/>
</dbReference>
<dbReference type="AlphaFoldDB" id="A0A8J2PVK4"/>